<keyword evidence="3" id="KW-1133">Transmembrane helix</keyword>
<keyword evidence="4" id="KW-0472">Membrane</keyword>
<evidence type="ECO:0000256" key="1">
    <source>
        <dbReference type="ARBA" id="ARBA00004141"/>
    </source>
</evidence>
<dbReference type="Pfam" id="PF01226">
    <property type="entry name" value="Form_Nir_trans"/>
    <property type="match status" value="1"/>
</dbReference>
<reference evidence="5 6" key="1">
    <citation type="submission" date="2020-02" db="EMBL/GenBank/DDBJ databases">
        <authorList>
            <person name="Brisse S."/>
        </authorList>
    </citation>
    <scope>NUCLEOTIDE SEQUENCE [LARGE SCALE GENOMIC DNA]</scope>
    <source>
        <strain evidence="5">CIP107547</strain>
    </source>
</reference>
<protein>
    <submittedName>
        <fullName evidence="5">Formate/nitrite transporter family protein</fullName>
    </submittedName>
</protein>
<evidence type="ECO:0000256" key="3">
    <source>
        <dbReference type="ARBA" id="ARBA00022989"/>
    </source>
</evidence>
<keyword evidence="2" id="KW-0812">Transmembrane</keyword>
<dbReference type="Gene3D" id="1.20.1080.10">
    <property type="entry name" value="Glycerol uptake facilitator protein"/>
    <property type="match status" value="1"/>
</dbReference>
<sequence length="266" mass="28659">MATHNPTLNDKIFGSVAKKEALLKTDFLRYFTRCILAGVYITLGTAFSAHVAQNVENLAPGLGSVVFAMFFFVGLGTIVILNAELVTSNMMYVSYAVVGKKTPWHKAALVLIVCVIGNLVGAVIIGYLLGQSAAYSGLTPESFVSVTLDHKLEKHSMGLFIEAMLANFVVNMAIVGCALIKDIAGKLIWLMFIIGMFVGLGLEHVVANFGLVTLVGFGSEVHSEYFTAGYILHNWGIDFFGNLVGGGLCIGGVYAWLNRGSENYRD</sequence>
<evidence type="ECO:0000313" key="5">
    <source>
        <dbReference type="EMBL" id="CAB0588915.1"/>
    </source>
</evidence>
<comment type="caution">
    <text evidence="5">The sequence shown here is derived from an EMBL/GenBank/DDBJ whole genome shotgun (WGS) entry which is preliminary data.</text>
</comment>
<dbReference type="GO" id="GO:0005886">
    <property type="term" value="C:plasma membrane"/>
    <property type="evidence" value="ECO:0007669"/>
    <property type="project" value="TreeGrafter"/>
</dbReference>
<comment type="subcellular location">
    <subcellularLocation>
        <location evidence="1">Membrane</location>
        <topology evidence="1">Multi-pass membrane protein</topology>
    </subcellularLocation>
</comment>
<evidence type="ECO:0000313" key="6">
    <source>
        <dbReference type="Proteomes" id="UP000480222"/>
    </source>
</evidence>
<name>A0A1X4MBU0_CORDP</name>
<proteinExistence type="predicted"/>
<dbReference type="InterPro" id="IPR023271">
    <property type="entry name" value="Aquaporin-like"/>
</dbReference>
<dbReference type="AlphaFoldDB" id="A0A1X4MBU0"/>
<dbReference type="GO" id="GO:0015499">
    <property type="term" value="F:formate transmembrane transporter activity"/>
    <property type="evidence" value="ECO:0007669"/>
    <property type="project" value="TreeGrafter"/>
</dbReference>
<accession>A0A1X4MBU0</accession>
<organism evidence="5 6">
    <name type="scientific">Corynebacterium diphtheriae</name>
    <dbReference type="NCBI Taxonomy" id="1717"/>
    <lineage>
        <taxon>Bacteria</taxon>
        <taxon>Bacillati</taxon>
        <taxon>Actinomycetota</taxon>
        <taxon>Actinomycetes</taxon>
        <taxon>Mycobacteriales</taxon>
        <taxon>Corynebacteriaceae</taxon>
        <taxon>Corynebacterium</taxon>
    </lineage>
</organism>
<dbReference type="InterPro" id="IPR000292">
    <property type="entry name" value="For/NO2_transpt"/>
</dbReference>
<dbReference type="PANTHER" id="PTHR30520">
    <property type="entry name" value="FORMATE TRANSPORTER-RELATED"/>
    <property type="match status" value="1"/>
</dbReference>
<evidence type="ECO:0000256" key="2">
    <source>
        <dbReference type="ARBA" id="ARBA00022692"/>
    </source>
</evidence>
<gene>
    <name evidence="5" type="ORF">CIP107547_00644</name>
</gene>
<dbReference type="PANTHER" id="PTHR30520:SF8">
    <property type="entry name" value="NITRITE TRANSPORTER NIRC"/>
    <property type="match status" value="1"/>
</dbReference>
<evidence type="ECO:0000256" key="4">
    <source>
        <dbReference type="ARBA" id="ARBA00023136"/>
    </source>
</evidence>
<dbReference type="EMBL" id="CADDAV010000009">
    <property type="protein sequence ID" value="CAB0588915.1"/>
    <property type="molecule type" value="Genomic_DNA"/>
</dbReference>
<dbReference type="RefSeq" id="WP_014317590.1">
    <property type="nucleotide sequence ID" value="NZ_CP040520.1"/>
</dbReference>
<dbReference type="Proteomes" id="UP000480222">
    <property type="component" value="Unassembled WGS sequence"/>
</dbReference>